<protein>
    <submittedName>
        <fullName evidence="1">Uncharacterized protein</fullName>
    </submittedName>
</protein>
<comment type="caution">
    <text evidence="1">The sequence shown here is derived from an EMBL/GenBank/DDBJ whole genome shotgun (WGS) entry which is preliminary data.</text>
</comment>
<keyword evidence="2" id="KW-1185">Reference proteome</keyword>
<reference evidence="2" key="1">
    <citation type="journal article" date="2023" name="G3 (Bethesda)">
        <title>Genome assembly and association tests identify interacting loci associated with vigor, precocity, and sex in interspecific pistachio rootstocks.</title>
        <authorList>
            <person name="Palmer W."/>
            <person name="Jacygrad E."/>
            <person name="Sagayaradj S."/>
            <person name="Cavanaugh K."/>
            <person name="Han R."/>
            <person name="Bertier L."/>
            <person name="Beede B."/>
            <person name="Kafkas S."/>
            <person name="Golino D."/>
            <person name="Preece J."/>
            <person name="Michelmore R."/>
        </authorList>
    </citation>
    <scope>NUCLEOTIDE SEQUENCE [LARGE SCALE GENOMIC DNA]</scope>
</reference>
<organism evidence="1 2">
    <name type="scientific">Pistacia integerrima</name>
    <dbReference type="NCBI Taxonomy" id="434235"/>
    <lineage>
        <taxon>Eukaryota</taxon>
        <taxon>Viridiplantae</taxon>
        <taxon>Streptophyta</taxon>
        <taxon>Embryophyta</taxon>
        <taxon>Tracheophyta</taxon>
        <taxon>Spermatophyta</taxon>
        <taxon>Magnoliopsida</taxon>
        <taxon>eudicotyledons</taxon>
        <taxon>Gunneridae</taxon>
        <taxon>Pentapetalae</taxon>
        <taxon>rosids</taxon>
        <taxon>malvids</taxon>
        <taxon>Sapindales</taxon>
        <taxon>Anacardiaceae</taxon>
        <taxon>Pistacia</taxon>
    </lineage>
</organism>
<accession>A0ACC0X2L1</accession>
<sequence length="195" mass="21860">MKKLGIKPTLKTYHPLISGCSKEGTVAVEKLLSQMLQTNLAPDLPVYNALIHCYVQHRDLQKVLALHSEMVDQGIRPDNLTYNSLIFGFLKEGKLSEVKDLVNSMKARGLIPKADTYNILIKGYCEIKDFGGAYIWYREMLENGFLPSFGICNELTSGLKRDGRLEEVQIICSEMSAKGIDDWNITEDLSAAAKM</sequence>
<name>A0ACC0X2L1_9ROSI</name>
<dbReference type="Proteomes" id="UP001163603">
    <property type="component" value="Chromosome 15"/>
</dbReference>
<proteinExistence type="predicted"/>
<gene>
    <name evidence="1" type="ORF">Pint_30590</name>
</gene>
<evidence type="ECO:0000313" key="2">
    <source>
        <dbReference type="Proteomes" id="UP001163603"/>
    </source>
</evidence>
<evidence type="ECO:0000313" key="1">
    <source>
        <dbReference type="EMBL" id="KAJ0007721.1"/>
    </source>
</evidence>
<dbReference type="EMBL" id="CM047750">
    <property type="protein sequence ID" value="KAJ0007721.1"/>
    <property type="molecule type" value="Genomic_DNA"/>
</dbReference>